<keyword evidence="3" id="KW-1185">Reference proteome</keyword>
<dbReference type="EMBL" id="OBEH01000006">
    <property type="protein sequence ID" value="SNZ01576.1"/>
    <property type="molecule type" value="Genomic_DNA"/>
</dbReference>
<name>A0A285N0N3_9FLAO</name>
<dbReference type="OrthoDB" id="820612at2"/>
<protein>
    <recommendedName>
        <fullName evidence="4">SbsA Ig-like domain-containing protein</fullName>
    </recommendedName>
</protein>
<evidence type="ECO:0000313" key="2">
    <source>
        <dbReference type="EMBL" id="SNZ01576.1"/>
    </source>
</evidence>
<dbReference type="AlphaFoldDB" id="A0A285N0N3"/>
<dbReference type="PROSITE" id="PS51257">
    <property type="entry name" value="PROKAR_LIPOPROTEIN"/>
    <property type="match status" value="1"/>
</dbReference>
<dbReference type="Proteomes" id="UP000219048">
    <property type="component" value="Unassembled WGS sequence"/>
</dbReference>
<organism evidence="2 3">
    <name type="scientific">Flagellimonas pacifica</name>
    <dbReference type="NCBI Taxonomy" id="1247520"/>
    <lineage>
        <taxon>Bacteria</taxon>
        <taxon>Pseudomonadati</taxon>
        <taxon>Bacteroidota</taxon>
        <taxon>Flavobacteriia</taxon>
        <taxon>Flavobacteriales</taxon>
        <taxon>Flavobacteriaceae</taxon>
        <taxon>Flagellimonas</taxon>
    </lineage>
</organism>
<keyword evidence="1" id="KW-0732">Signal</keyword>
<proteinExistence type="predicted"/>
<dbReference type="RefSeq" id="WP_133067270.1">
    <property type="nucleotide sequence ID" value="NZ_OBEH01000006.1"/>
</dbReference>
<feature type="chain" id="PRO_5012018334" description="SbsA Ig-like domain-containing protein" evidence="1">
    <location>
        <begin position="23"/>
        <end position="289"/>
    </location>
</feature>
<evidence type="ECO:0008006" key="4">
    <source>
        <dbReference type="Google" id="ProtNLM"/>
    </source>
</evidence>
<gene>
    <name evidence="2" type="ORF">SAMN06265377_3418</name>
</gene>
<reference evidence="3" key="1">
    <citation type="submission" date="2017-09" db="EMBL/GenBank/DDBJ databases">
        <authorList>
            <person name="Varghese N."/>
            <person name="Submissions S."/>
        </authorList>
    </citation>
    <scope>NUCLEOTIDE SEQUENCE [LARGE SCALE GENOMIC DNA]</scope>
    <source>
        <strain evidence="3">DSM 25885</strain>
    </source>
</reference>
<accession>A0A285N0N3</accession>
<feature type="signal peptide" evidence="1">
    <location>
        <begin position="1"/>
        <end position="22"/>
    </location>
</feature>
<sequence length="289" mass="30404">MKKIFSLLAASALIFTSFSCEDEDKDRLNISQVTGGAILRTLSSEAPPVNSGSPETVNMSAKVEFDDFVNDDTLESVDVFMDFVDATPVAGVLLEFDEALITNIPASAFTTEDGNLVTTVTVNIADAMSAIGVTQAQLYGGDVFLMRLALKTTDGQTFTSTNVGTKIQTSSAFRSPFRYSAAVACPPPANLAGDWVLDLNDSYGDGWNGAAISVSAGGVVTDFTLTGGSSGQFTVNAPVGELLTFTYKSGAWDSEVTYTITDPEGKVQVDQTSEPTAGPIKTVDDFCAL</sequence>
<evidence type="ECO:0000256" key="1">
    <source>
        <dbReference type="SAM" id="SignalP"/>
    </source>
</evidence>
<evidence type="ECO:0000313" key="3">
    <source>
        <dbReference type="Proteomes" id="UP000219048"/>
    </source>
</evidence>